<keyword evidence="4" id="KW-1133">Transmembrane helix</keyword>
<reference evidence="5" key="1">
    <citation type="submission" date="2022-08" db="EMBL/GenBank/DDBJ databases">
        <authorList>
            <person name="Kallberg Y."/>
            <person name="Tangrot J."/>
            <person name="Rosling A."/>
        </authorList>
    </citation>
    <scope>NUCLEOTIDE SEQUENCE</scope>
    <source>
        <strain evidence="5">Wild A</strain>
    </source>
</reference>
<evidence type="ECO:0000256" key="1">
    <source>
        <dbReference type="ARBA" id="ARBA00022679"/>
    </source>
</evidence>
<dbReference type="PANTHER" id="PTHR36050">
    <property type="entry name" value="O-FUCOSYLTRANSFERASE 30"/>
    <property type="match status" value="1"/>
</dbReference>
<evidence type="ECO:0000256" key="2">
    <source>
        <dbReference type="ARBA" id="ARBA00023253"/>
    </source>
</evidence>
<sequence length="924" mass="108212">MLVILPRTLFSSEYVKINHGPHDEKKGSTGQGIEVEKDEFSQIKNIRKHDNELDRKFCYGSECKFLFAYYPPTMEISTTNIEFITYIKLAESLGRIMVLTNVGSNKISTCQHFPFNFYYDVDQLQEMFPDIKFISQKDFQKWSYHRYDKPSTSHYYLINGGEQNSIMPVTPYSDSLRKTWCLDKFQLNLNDKTPFKQLRVSWNTWELEDGREVLQEFLVNSFQDNSKVLLIRHDIRQPLFIDEFPPLPYAKHIRDSSSKIINSLRPYIAIQWDIQHITQYVLPECALSLLNQVQETVDKSSIENIYFASDYPLRYLKDIISSNSSEPFFQPSSKWSHISVSHTKTMEVIATTIPYQTADSLGVMKHLQDSLKDEFENSGVRDILDKLVCIEADFYIGLPSHHCTNPMDLKRSKVVVEMRNKIWNHLSNSEDIESVLDLNSELHAQKPKMFSLLLTQTNSYDRLQSRNRFLFKSLFPIIILTLLIAFYTLSAEFIFTASLQSSTTSETSTEPTTKPSLDSPTYDEKFLTYLPHSGFHNQHGSLMNAMMLSYITNRTLILPPILIYHTIPYQPSDILYDSLNKTVTIKKYRMNHCTNVSAENESSDVDDDLCSQKYSKYDKLTMLNWEHLLDFSEIKKYIKLVHRGYDFNFDTLLEQFSTSKSETFFIVESKHYKFRFFDNDHSEEGLDRFKKKFFTSDLLKIDEKLLHFYSLFSHYKIVLEQPKNIHFYNIIHNTFMVNNPKLLNTSNEVMQKLGGKGSYFGLHVRVGEAKFRFQEKENLKFINDELKKFLKNNTIPYLDTSYLNKSKKEEEYFAYSLQECLAHNLPVIYIATDSKNPFKELKLLYDKYLCIFTLFDFKTDLEDIGKTSSDFDPNIDLLNFYIPLIDLLTVSYGGVFIGTIDSTFSRMAYELHDLYKYGEIKSHF</sequence>
<keyword evidence="2" id="KW-0294">Fucose metabolism</keyword>
<accession>A0A9W4WPK9</accession>
<keyword evidence="6" id="KW-1185">Reference proteome</keyword>
<dbReference type="GO" id="GO:0016740">
    <property type="term" value="F:transferase activity"/>
    <property type="evidence" value="ECO:0007669"/>
    <property type="project" value="UniProtKB-KW"/>
</dbReference>
<comment type="caution">
    <text evidence="5">The sequence shown here is derived from an EMBL/GenBank/DDBJ whole genome shotgun (WGS) entry which is preliminary data.</text>
</comment>
<dbReference type="InterPro" id="IPR019378">
    <property type="entry name" value="GDP-Fuc_O-FucTrfase"/>
</dbReference>
<dbReference type="Gene3D" id="3.40.50.11350">
    <property type="match status" value="2"/>
</dbReference>
<dbReference type="OrthoDB" id="2020419at2759"/>
<keyword evidence="4" id="KW-0472">Membrane</keyword>
<dbReference type="EMBL" id="CAMKVN010001686">
    <property type="protein sequence ID" value="CAI2177499.1"/>
    <property type="molecule type" value="Genomic_DNA"/>
</dbReference>
<dbReference type="Gene3D" id="3.40.50.11340">
    <property type="match status" value="1"/>
</dbReference>
<dbReference type="Pfam" id="PF10250">
    <property type="entry name" value="O-FucT"/>
    <property type="match status" value="1"/>
</dbReference>
<evidence type="ECO:0000256" key="3">
    <source>
        <dbReference type="ARBA" id="ARBA00023277"/>
    </source>
</evidence>
<protein>
    <submittedName>
        <fullName evidence="5">6256_t:CDS:1</fullName>
    </submittedName>
</protein>
<dbReference type="CDD" id="cd11296">
    <property type="entry name" value="O-FucT_like"/>
    <property type="match status" value="1"/>
</dbReference>
<dbReference type="PANTHER" id="PTHR36050:SF1">
    <property type="entry name" value="O-FUCOSYLTRANSFERASE 30"/>
    <property type="match status" value="1"/>
</dbReference>
<keyword evidence="1" id="KW-0808">Transferase</keyword>
<gene>
    <name evidence="5" type="ORF">FWILDA_LOCUS8118</name>
</gene>
<organism evidence="5 6">
    <name type="scientific">Funneliformis geosporum</name>
    <dbReference type="NCBI Taxonomy" id="1117311"/>
    <lineage>
        <taxon>Eukaryota</taxon>
        <taxon>Fungi</taxon>
        <taxon>Fungi incertae sedis</taxon>
        <taxon>Mucoromycota</taxon>
        <taxon>Glomeromycotina</taxon>
        <taxon>Glomeromycetes</taxon>
        <taxon>Glomerales</taxon>
        <taxon>Glomeraceae</taxon>
        <taxon>Funneliformis</taxon>
    </lineage>
</organism>
<proteinExistence type="predicted"/>
<dbReference type="AlphaFoldDB" id="A0A9W4WPK9"/>
<evidence type="ECO:0000256" key="4">
    <source>
        <dbReference type="SAM" id="Phobius"/>
    </source>
</evidence>
<evidence type="ECO:0000313" key="6">
    <source>
        <dbReference type="Proteomes" id="UP001153678"/>
    </source>
</evidence>
<keyword evidence="4" id="KW-0812">Transmembrane</keyword>
<name>A0A9W4WPK9_9GLOM</name>
<evidence type="ECO:0000313" key="5">
    <source>
        <dbReference type="EMBL" id="CAI2177499.1"/>
    </source>
</evidence>
<dbReference type="GO" id="GO:0006004">
    <property type="term" value="P:fucose metabolic process"/>
    <property type="evidence" value="ECO:0007669"/>
    <property type="project" value="UniProtKB-KW"/>
</dbReference>
<keyword evidence="3" id="KW-0119">Carbohydrate metabolism</keyword>
<dbReference type="Proteomes" id="UP001153678">
    <property type="component" value="Unassembled WGS sequence"/>
</dbReference>
<feature type="transmembrane region" description="Helical" evidence="4">
    <location>
        <begin position="469"/>
        <end position="489"/>
    </location>
</feature>